<keyword evidence="3" id="KW-0560">Oxidoreductase</keyword>
<evidence type="ECO:0000313" key="8">
    <source>
        <dbReference type="Proteomes" id="UP001139409"/>
    </source>
</evidence>
<keyword evidence="1" id="KW-0285">Flavoprotein</keyword>
<dbReference type="Pfam" id="PF04030">
    <property type="entry name" value="ALO"/>
    <property type="match status" value="1"/>
</dbReference>
<dbReference type="PANTHER" id="PTHR43762:SF1">
    <property type="entry name" value="D-ARABINONO-1,4-LACTONE OXIDASE"/>
    <property type="match status" value="1"/>
</dbReference>
<evidence type="ECO:0000256" key="3">
    <source>
        <dbReference type="ARBA" id="ARBA00023002"/>
    </source>
</evidence>
<dbReference type="Proteomes" id="UP001139409">
    <property type="component" value="Unassembled WGS sequence"/>
</dbReference>
<evidence type="ECO:0000256" key="1">
    <source>
        <dbReference type="ARBA" id="ARBA00022630"/>
    </source>
</evidence>
<accession>A0A9X1HRZ2</accession>
<dbReference type="GO" id="GO:0016020">
    <property type="term" value="C:membrane"/>
    <property type="evidence" value="ECO:0007669"/>
    <property type="project" value="InterPro"/>
</dbReference>
<evidence type="ECO:0000256" key="2">
    <source>
        <dbReference type="ARBA" id="ARBA00022827"/>
    </source>
</evidence>
<evidence type="ECO:0000313" key="5">
    <source>
        <dbReference type="EMBL" id="MCA6075454.1"/>
    </source>
</evidence>
<comment type="caution">
    <text evidence="6">The sequence shown here is derived from an EMBL/GenBank/DDBJ whole genome shotgun (WGS) entry which is preliminary data.</text>
</comment>
<evidence type="ECO:0000313" key="6">
    <source>
        <dbReference type="EMBL" id="MCA6076631.1"/>
    </source>
</evidence>
<dbReference type="InterPro" id="IPR016164">
    <property type="entry name" value="FAD-linked_Oxase-like_C"/>
</dbReference>
<feature type="domain" description="FAD-binding PCMH-type" evidence="4">
    <location>
        <begin position="15"/>
        <end position="182"/>
    </location>
</feature>
<dbReference type="InterPro" id="IPR016169">
    <property type="entry name" value="FAD-bd_PCMH_sub2"/>
</dbReference>
<dbReference type="GO" id="GO:0071949">
    <property type="term" value="F:FAD binding"/>
    <property type="evidence" value="ECO:0007669"/>
    <property type="project" value="InterPro"/>
</dbReference>
<dbReference type="InterPro" id="IPR016166">
    <property type="entry name" value="FAD-bd_PCMH"/>
</dbReference>
<dbReference type="SUPFAM" id="SSF56176">
    <property type="entry name" value="FAD-binding/transporter-associated domain-like"/>
    <property type="match status" value="1"/>
</dbReference>
<name>A0A9X1HRZ2_9BACT</name>
<reference evidence="6" key="1">
    <citation type="submission" date="2021-09" db="EMBL/GenBank/DDBJ databases">
        <title>Fulvivirga sp. isolated from coastal sediment.</title>
        <authorList>
            <person name="Yu H."/>
        </authorList>
    </citation>
    <scope>NUCLEOTIDE SEQUENCE</scope>
    <source>
        <strain evidence="6">1062</strain>
    </source>
</reference>
<gene>
    <name evidence="5" type="ORF">LDX50_11285</name>
    <name evidence="6" type="ORF">LDX50_17255</name>
    <name evidence="7" type="ORF">LDX50_22975</name>
</gene>
<dbReference type="InterPro" id="IPR007173">
    <property type="entry name" value="ALO_C"/>
</dbReference>
<dbReference type="PROSITE" id="PS51387">
    <property type="entry name" value="FAD_PCMH"/>
    <property type="match status" value="1"/>
</dbReference>
<dbReference type="PANTHER" id="PTHR43762">
    <property type="entry name" value="L-GULONOLACTONE OXIDASE"/>
    <property type="match status" value="1"/>
</dbReference>
<dbReference type="InterPro" id="IPR006094">
    <property type="entry name" value="Oxid_FAD_bind_N"/>
</dbReference>
<keyword evidence="2" id="KW-0274">FAD</keyword>
<dbReference type="RefSeq" id="WP_225698554.1">
    <property type="nucleotide sequence ID" value="NZ_JAIXNE010000002.1"/>
</dbReference>
<dbReference type="InterPro" id="IPR036318">
    <property type="entry name" value="FAD-bd_PCMH-like_sf"/>
</dbReference>
<dbReference type="EMBL" id="JAIXNE010000002">
    <property type="protein sequence ID" value="MCA6075454.1"/>
    <property type="molecule type" value="Genomic_DNA"/>
</dbReference>
<sequence length="462" mass="51772">MSDLKEEYLSGWGNIPMVRGKIAFAHDEGDVSRALKNGSLISRGKGRSYADQATNNGELVLKMEKMNRFISFDPGTGILTAQAGVTLAEIINVFAPRGWFTMINPGTKYVTLGGAIANDIHGKAHHADGSFVNSVIEFTIMLADGRVLTASREENDDLFWANFGGLGLLGAILTVTLKLRKVETTYFSQKAIVARNLEEMMDALDETEQTYRHSVAWIDSLAKGKNLGRGVLTVGNEARFDELPPKLQKDPLAVGAKPKITVPVYLPSFTLNKLTISVLNSVLHYLQSHGKPFTHYDSFLFPLDAINEWNKGYGKRGFIQYQFVVPEEGGRESVRRIMKEITESDCKPFLNVLKKFGEASGGPLSFPMKGYTFAIDFPITDQLEPFTKRLDEMVLDAGGRIYLGKDAFLDMDMFRKMYPNYGEWMKVKQKYDPEWHFNSDIGRRLLHTEHIPLDDTGMKSTI</sequence>
<dbReference type="SUPFAM" id="SSF55103">
    <property type="entry name" value="FAD-linked oxidases, C-terminal domain"/>
    <property type="match status" value="1"/>
</dbReference>
<dbReference type="EMBL" id="JAIXNE010000004">
    <property type="protein sequence ID" value="MCA6077759.1"/>
    <property type="molecule type" value="Genomic_DNA"/>
</dbReference>
<evidence type="ECO:0000313" key="7">
    <source>
        <dbReference type="EMBL" id="MCA6077759.1"/>
    </source>
</evidence>
<keyword evidence="8" id="KW-1185">Reference proteome</keyword>
<dbReference type="InterPro" id="IPR010031">
    <property type="entry name" value="FAD_lactone_oxidase-like"/>
</dbReference>
<dbReference type="EMBL" id="JAIXNE010000003">
    <property type="protein sequence ID" value="MCA6076631.1"/>
    <property type="molecule type" value="Genomic_DNA"/>
</dbReference>
<organism evidence="6 8">
    <name type="scientific">Fulvivirga sedimenti</name>
    <dbReference type="NCBI Taxonomy" id="2879465"/>
    <lineage>
        <taxon>Bacteria</taxon>
        <taxon>Pseudomonadati</taxon>
        <taxon>Bacteroidota</taxon>
        <taxon>Cytophagia</taxon>
        <taxon>Cytophagales</taxon>
        <taxon>Fulvivirgaceae</taxon>
        <taxon>Fulvivirga</taxon>
    </lineage>
</organism>
<dbReference type="Pfam" id="PF01565">
    <property type="entry name" value="FAD_binding_4"/>
    <property type="match status" value="1"/>
</dbReference>
<dbReference type="AlphaFoldDB" id="A0A9X1HRZ2"/>
<dbReference type="Gene3D" id="3.30.465.10">
    <property type="match status" value="1"/>
</dbReference>
<protein>
    <submittedName>
        <fullName evidence="6">FAD-binding oxidoreductase</fullName>
    </submittedName>
</protein>
<dbReference type="GO" id="GO:0003885">
    <property type="term" value="F:D-arabinono-1,4-lactone oxidase activity"/>
    <property type="evidence" value="ECO:0007669"/>
    <property type="project" value="InterPro"/>
</dbReference>
<proteinExistence type="predicted"/>
<evidence type="ECO:0000259" key="4">
    <source>
        <dbReference type="PROSITE" id="PS51387"/>
    </source>
</evidence>